<dbReference type="InterPro" id="IPR007021">
    <property type="entry name" value="DUF659"/>
</dbReference>
<dbReference type="AlphaFoldDB" id="A0A1J3CDF8"/>
<proteinExistence type="predicted"/>
<evidence type="ECO:0000313" key="3">
    <source>
        <dbReference type="EMBL" id="JAU05985.1"/>
    </source>
</evidence>
<evidence type="ECO:0000256" key="1">
    <source>
        <dbReference type="SAM" id="MobiDB-lite"/>
    </source>
</evidence>
<evidence type="ECO:0000259" key="2">
    <source>
        <dbReference type="Pfam" id="PF04937"/>
    </source>
</evidence>
<reference evidence="3" key="1">
    <citation type="submission" date="2016-07" db="EMBL/GenBank/DDBJ databases">
        <title>De novo transcriptome assembly of four accessions of the metal hyperaccumulator plant Noccaea caerulescens.</title>
        <authorList>
            <person name="Blande D."/>
            <person name="Halimaa P."/>
            <person name="Tervahauta A.I."/>
            <person name="Aarts M.G."/>
            <person name="Karenlampi S.O."/>
        </authorList>
    </citation>
    <scope>NUCLEOTIDE SEQUENCE</scope>
</reference>
<dbReference type="PANTHER" id="PTHR32166:SF63">
    <property type="entry name" value="HAT TRANSPOSON SUPERFAMILY PROTEIN"/>
    <property type="match status" value="1"/>
</dbReference>
<organism evidence="3">
    <name type="scientific">Noccaea caerulescens</name>
    <name type="common">Alpine penny-cress</name>
    <name type="synonym">Thlaspi caerulescens</name>
    <dbReference type="NCBI Taxonomy" id="107243"/>
    <lineage>
        <taxon>Eukaryota</taxon>
        <taxon>Viridiplantae</taxon>
        <taxon>Streptophyta</taxon>
        <taxon>Embryophyta</taxon>
        <taxon>Tracheophyta</taxon>
        <taxon>Spermatophyta</taxon>
        <taxon>Magnoliopsida</taxon>
        <taxon>eudicotyledons</taxon>
        <taxon>Gunneridae</taxon>
        <taxon>Pentapetalae</taxon>
        <taxon>rosids</taxon>
        <taxon>malvids</taxon>
        <taxon>Brassicales</taxon>
        <taxon>Brassicaceae</taxon>
        <taxon>Coluteocarpeae</taxon>
        <taxon>Noccaea</taxon>
    </lineage>
</organism>
<dbReference type="EMBL" id="GEVI01026335">
    <property type="protein sequence ID" value="JAU05985.1"/>
    <property type="molecule type" value="Transcribed_RNA"/>
</dbReference>
<feature type="domain" description="DUF659" evidence="2">
    <location>
        <begin position="81"/>
        <end position="234"/>
    </location>
</feature>
<gene>
    <name evidence="3" type="ORF">GA_TR3500_c5_g1_i1_g.11951</name>
</gene>
<feature type="region of interest" description="Disordered" evidence="1">
    <location>
        <begin position="1"/>
        <end position="35"/>
    </location>
</feature>
<protein>
    <recommendedName>
        <fullName evidence="2">DUF659 domain-containing protein</fullName>
    </recommendedName>
</protein>
<name>A0A1J3CDF8_NOCCA</name>
<dbReference type="PANTHER" id="PTHR32166">
    <property type="entry name" value="OSJNBA0013A04.12 PROTEIN"/>
    <property type="match status" value="1"/>
</dbReference>
<dbReference type="Pfam" id="PF04937">
    <property type="entry name" value="DUF659"/>
    <property type="match status" value="1"/>
</dbReference>
<sequence>MVTNERSGQKRGRREDSSSKSVSPPEKENTCGMDANKQDLLSQKSIGRFFYENCVEFLAVDSPSFRKMMTASGGQMELKLPDAHDLKGWMLQEALKEVEVHVKKIKDSWAVTGCSLLLDAWIDEKGCDLVAFVADCPAGPVYLKSCDVAHIKSKATALISLVDELVEEVGRHNVIQIVASSTCGWVGELGKSFAAGNNKKVFWSVSVSHCFELMLVKIGKIYSLGYLIDKVNKITEFINNNPLVLKLVRDHRDGVDTTISSSSSEFEFFKPYLTLESIFKAKNALADMFASSDWNKEEGIEISKLMNDSSLWETVESVVKCASPLICGLLFLSTANNQQVGYIYDSMEGIKESIAKEFNDKKLWYEPLWEVIDDVWNTHLHSPLHAAGYFLNPTAFYLNDFHLDPEVATGLMSSLLHTEKECSIQAKIATQLHMYRLGQDCFNEASQADQISGLAPAEWWAQKANQHPELQSFAVKILSQTCEGASRYKLKRKLAEKLLLTEGMSPCEQQHLEELGFVHYNLHLQSCKAQSSEKQ</sequence>
<accession>A0A1J3CDF8</accession>
<dbReference type="InterPro" id="IPR012337">
    <property type="entry name" value="RNaseH-like_sf"/>
</dbReference>
<dbReference type="SUPFAM" id="SSF53098">
    <property type="entry name" value="Ribonuclease H-like"/>
    <property type="match status" value="1"/>
</dbReference>